<dbReference type="Gene3D" id="3.30.300.30">
    <property type="match status" value="1"/>
</dbReference>
<organism evidence="4 5">
    <name type="scientific">Neolewinella maritima</name>
    <dbReference type="NCBI Taxonomy" id="1383882"/>
    <lineage>
        <taxon>Bacteria</taxon>
        <taxon>Pseudomonadati</taxon>
        <taxon>Bacteroidota</taxon>
        <taxon>Saprospiria</taxon>
        <taxon>Saprospirales</taxon>
        <taxon>Lewinellaceae</taxon>
        <taxon>Neolewinella</taxon>
    </lineage>
</organism>
<evidence type="ECO:0000259" key="3">
    <source>
        <dbReference type="Pfam" id="PF13193"/>
    </source>
</evidence>
<dbReference type="Pfam" id="PF00501">
    <property type="entry name" value="AMP-binding"/>
    <property type="match status" value="1"/>
</dbReference>
<dbReference type="Pfam" id="PF13193">
    <property type="entry name" value="AMP-binding_C"/>
    <property type="match status" value="1"/>
</dbReference>
<dbReference type="InterPro" id="IPR042099">
    <property type="entry name" value="ANL_N_sf"/>
</dbReference>
<proteinExistence type="inferred from homology"/>
<keyword evidence="4" id="KW-0436">Ligase</keyword>
<reference evidence="4" key="1">
    <citation type="submission" date="2021-12" db="EMBL/GenBank/DDBJ databases">
        <authorList>
            <person name="Rodrigo-Torres L."/>
            <person name="Arahal R. D."/>
            <person name="Lucena T."/>
        </authorList>
    </citation>
    <scope>NUCLEOTIDE SEQUENCE</scope>
    <source>
        <strain evidence="4">CECT 8419</strain>
    </source>
</reference>
<dbReference type="Proteomes" id="UP000837803">
    <property type="component" value="Unassembled WGS sequence"/>
</dbReference>
<evidence type="ECO:0000313" key="5">
    <source>
        <dbReference type="Proteomes" id="UP000837803"/>
    </source>
</evidence>
<evidence type="ECO:0000313" key="4">
    <source>
        <dbReference type="EMBL" id="CAH0998726.1"/>
    </source>
</evidence>
<evidence type="ECO:0000256" key="1">
    <source>
        <dbReference type="ARBA" id="ARBA00006432"/>
    </source>
</evidence>
<dbReference type="PROSITE" id="PS00455">
    <property type="entry name" value="AMP_BINDING"/>
    <property type="match status" value="1"/>
</dbReference>
<dbReference type="InterPro" id="IPR000873">
    <property type="entry name" value="AMP-dep_synth/lig_dom"/>
</dbReference>
<comment type="caution">
    <text evidence="4">The sequence shown here is derived from an EMBL/GenBank/DDBJ whole genome shotgun (WGS) entry which is preliminary data.</text>
</comment>
<accession>A0ABM9AWC0</accession>
<gene>
    <name evidence="4" type="ORF">LEM8419_00072</name>
</gene>
<feature type="domain" description="AMP-dependent synthetase/ligase" evidence="2">
    <location>
        <begin position="6"/>
        <end position="345"/>
    </location>
</feature>
<dbReference type="PANTHER" id="PTHR43201:SF8">
    <property type="entry name" value="ACYL-COA SYNTHETASE FAMILY MEMBER 3"/>
    <property type="match status" value="1"/>
</dbReference>
<dbReference type="InterPro" id="IPR025110">
    <property type="entry name" value="AMP-bd_C"/>
</dbReference>
<dbReference type="Gene3D" id="3.40.50.12780">
    <property type="entry name" value="N-terminal domain of ligase-like"/>
    <property type="match status" value="1"/>
</dbReference>
<sequence>MTLVDRASTFLARTAVVDPTASYTYSQLLDRSAKVATTLLAGQTDLKEDRIAFLVPPSFGYVALQWGIWRAGGIAVPLCTKHPTPSLRYVIEDTQASAVIYAEEFEAVLSPLFDTVSTRFLRTEDFGTETSPLPDLESDRRAMILYTSGTTGRPKGVVTTHANIEAQITALFDAWQWSQDDRILNILPLHHVHGIINVLSCALWSGACCVFLPRFSERAVLDVFRRGEVNVFMAVPTIYYKLIAYYDVLTEVEQEAIRSALRGFRLMVSGSAALPVSVLEQWRTISGHTLLERYGMTEIGMAISNPYAGERRPGYIGQPLPGVDVRLADDGEIQVRGPSVFLEYWARPDATAESFTPDGYFHTGDIAVYEQGAYRILGRNSVDIIKSGGYKISALEIEEVLRTYPGIRECGVVGLPDPEWGEVIGASLITDSGTLDLDQLTDWLRERLPGYKLPRRYIFQDELPRNVMGKVTKQELKQAFA</sequence>
<dbReference type="RefSeq" id="WP_238748980.1">
    <property type="nucleotide sequence ID" value="NZ_CAKLPZ010000001.1"/>
</dbReference>
<dbReference type="GO" id="GO:0004467">
    <property type="term" value="F:long-chain fatty acid-CoA ligase activity"/>
    <property type="evidence" value="ECO:0007669"/>
    <property type="project" value="UniProtKB-EC"/>
</dbReference>
<dbReference type="EC" id="6.2.1.3" evidence="4"/>
<name>A0ABM9AWC0_9BACT</name>
<keyword evidence="5" id="KW-1185">Reference proteome</keyword>
<dbReference type="InterPro" id="IPR045851">
    <property type="entry name" value="AMP-bd_C_sf"/>
</dbReference>
<dbReference type="PANTHER" id="PTHR43201">
    <property type="entry name" value="ACYL-COA SYNTHETASE"/>
    <property type="match status" value="1"/>
</dbReference>
<dbReference type="SUPFAM" id="SSF56801">
    <property type="entry name" value="Acetyl-CoA synthetase-like"/>
    <property type="match status" value="1"/>
</dbReference>
<comment type="similarity">
    <text evidence="1">Belongs to the ATP-dependent AMP-binding enzyme family.</text>
</comment>
<feature type="domain" description="AMP-binding enzyme C-terminal" evidence="3">
    <location>
        <begin position="396"/>
        <end position="470"/>
    </location>
</feature>
<dbReference type="EMBL" id="CAKLPZ010000001">
    <property type="protein sequence ID" value="CAH0998726.1"/>
    <property type="molecule type" value="Genomic_DNA"/>
</dbReference>
<dbReference type="InterPro" id="IPR020845">
    <property type="entry name" value="AMP-binding_CS"/>
</dbReference>
<evidence type="ECO:0000259" key="2">
    <source>
        <dbReference type="Pfam" id="PF00501"/>
    </source>
</evidence>
<dbReference type="CDD" id="cd05941">
    <property type="entry name" value="MCS"/>
    <property type="match status" value="1"/>
</dbReference>
<protein>
    <submittedName>
        <fullName evidence="4">Long-chain-fatty-acid--CoA ligase FadD13</fullName>
        <ecNumber evidence="4">6.2.1.3</ecNumber>
    </submittedName>
</protein>